<evidence type="ECO:0000313" key="2">
    <source>
        <dbReference type="EMBL" id="AAW27883.1"/>
    </source>
</evidence>
<dbReference type="PANTHER" id="PTHR22727">
    <property type="entry name" value="PROTEIN CBG13728"/>
    <property type="match status" value="1"/>
</dbReference>
<proteinExistence type="evidence at transcript level"/>
<feature type="signal peptide" evidence="1">
    <location>
        <begin position="1"/>
        <end position="17"/>
    </location>
</feature>
<dbReference type="InterPro" id="IPR039181">
    <property type="entry name" value="Elapor1/2"/>
</dbReference>
<dbReference type="AlphaFoldDB" id="Q5D8H3"/>
<feature type="chain" id="PRO_5004254728" evidence="1">
    <location>
        <begin position="18"/>
        <end position="132"/>
    </location>
</feature>
<protein>
    <submittedName>
        <fullName evidence="2">SJCHGC05247 protein</fullName>
    </submittedName>
</protein>
<sequence>MLLRLIIITSLISCVYSEACQENDLVVKSTDCDANGNRWLFKIPKDDRKCDLNDLSLPKRVDNCEMTCPSGMHLNLLSQNCETCPPGTYSTGDMLEVTKWNTMARTYINSTHCKTTCIPLYSYTRIKWCNGI</sequence>
<accession>Q5D8H3</accession>
<evidence type="ECO:0000256" key="1">
    <source>
        <dbReference type="SAM" id="SignalP"/>
    </source>
</evidence>
<dbReference type="GO" id="GO:0016020">
    <property type="term" value="C:membrane"/>
    <property type="evidence" value="ECO:0007669"/>
    <property type="project" value="TreeGrafter"/>
</dbReference>
<organism evidence="2">
    <name type="scientific">Schistosoma japonicum</name>
    <name type="common">Blood fluke</name>
    <dbReference type="NCBI Taxonomy" id="6182"/>
    <lineage>
        <taxon>Eukaryota</taxon>
        <taxon>Metazoa</taxon>
        <taxon>Spiralia</taxon>
        <taxon>Lophotrochozoa</taxon>
        <taxon>Platyhelminthes</taxon>
        <taxon>Trematoda</taxon>
        <taxon>Digenea</taxon>
        <taxon>Strigeidida</taxon>
        <taxon>Schistosomatoidea</taxon>
        <taxon>Schistosomatidae</taxon>
        <taxon>Schistosoma</taxon>
    </lineage>
</organism>
<dbReference type="EMBL" id="AY816151">
    <property type="protein sequence ID" value="AAW27883.1"/>
    <property type="molecule type" value="mRNA"/>
</dbReference>
<name>Q5D8H3_SCHJA</name>
<reference evidence="2" key="1">
    <citation type="submission" date="2004-11" db="EMBL/GenBank/DDBJ databases">
        <title>The full-length cDNA sequences of Schistosoma japonicum genes.</title>
        <authorList>
            <person name="Han Z."/>
        </authorList>
    </citation>
    <scope>NUCLEOTIDE SEQUENCE</scope>
</reference>
<reference evidence="2" key="2">
    <citation type="journal article" date="2006" name="PLoS Pathog.">
        <title>New perspectives on host-parasite interplay by comparative transcriptomic and proteomic analyses of Schistosoma japonicum.</title>
        <authorList>
            <person name="Liu F."/>
            <person name="Lu J."/>
            <person name="Hu W."/>
            <person name="Wang S.Y."/>
            <person name="Cui S.J."/>
            <person name="Chi M."/>
            <person name="Yan Q."/>
            <person name="Wang X.R."/>
            <person name="Song H.D."/>
            <person name="Xu X.N."/>
            <person name="Wang J.J."/>
            <person name="Zhang X.L."/>
            <person name="Zhang X."/>
            <person name="Wang Z.Q."/>
            <person name="Xue C.L."/>
            <person name="Brindley P.J."/>
            <person name="McManus D.P."/>
            <person name="Yang P.Y."/>
            <person name="Feng Z."/>
            <person name="Chen Z."/>
            <person name="Han Z.G."/>
        </authorList>
    </citation>
    <scope>NUCLEOTIDE SEQUENCE</scope>
</reference>
<keyword evidence="1" id="KW-0732">Signal</keyword>
<dbReference type="PANTHER" id="PTHR22727:SF15">
    <property type="entry name" value="MRH DOMAIN-CONTAINING PROTEIN"/>
    <property type="match status" value="1"/>
</dbReference>